<name>A0A8K0WL93_9HYPO</name>
<keyword evidence="1" id="KW-0472">Membrane</keyword>
<proteinExistence type="predicted"/>
<evidence type="ECO:0000313" key="2">
    <source>
        <dbReference type="EMBL" id="KAH7305916.1"/>
    </source>
</evidence>
<dbReference type="AlphaFoldDB" id="A0A8K0WL93"/>
<gene>
    <name evidence="2" type="ORF">B0I35DRAFT_483667</name>
</gene>
<dbReference type="EMBL" id="JAGPNK010000017">
    <property type="protein sequence ID" value="KAH7305916.1"/>
    <property type="molecule type" value="Genomic_DNA"/>
</dbReference>
<evidence type="ECO:0000313" key="3">
    <source>
        <dbReference type="Proteomes" id="UP000813444"/>
    </source>
</evidence>
<feature type="transmembrane region" description="Helical" evidence="1">
    <location>
        <begin position="172"/>
        <end position="194"/>
    </location>
</feature>
<keyword evidence="3" id="KW-1185">Reference proteome</keyword>
<feature type="transmembrane region" description="Helical" evidence="1">
    <location>
        <begin position="206"/>
        <end position="226"/>
    </location>
</feature>
<comment type="caution">
    <text evidence="2">The sequence shown here is derived from an EMBL/GenBank/DDBJ whole genome shotgun (WGS) entry which is preliminary data.</text>
</comment>
<accession>A0A8K0WL93</accession>
<feature type="transmembrane region" description="Helical" evidence="1">
    <location>
        <begin position="95"/>
        <end position="114"/>
    </location>
</feature>
<dbReference type="OrthoDB" id="72269at2759"/>
<feature type="transmembrane region" description="Helical" evidence="1">
    <location>
        <begin position="12"/>
        <end position="33"/>
    </location>
</feature>
<evidence type="ECO:0000256" key="1">
    <source>
        <dbReference type="SAM" id="Phobius"/>
    </source>
</evidence>
<keyword evidence="1" id="KW-0812">Transmembrane</keyword>
<feature type="transmembrane region" description="Helical" evidence="1">
    <location>
        <begin position="126"/>
        <end position="152"/>
    </location>
</feature>
<reference evidence="2" key="1">
    <citation type="journal article" date="2021" name="Nat. Commun.">
        <title>Genetic determinants of endophytism in the Arabidopsis root mycobiome.</title>
        <authorList>
            <person name="Mesny F."/>
            <person name="Miyauchi S."/>
            <person name="Thiergart T."/>
            <person name="Pickel B."/>
            <person name="Atanasova L."/>
            <person name="Karlsson M."/>
            <person name="Huettel B."/>
            <person name="Barry K.W."/>
            <person name="Haridas S."/>
            <person name="Chen C."/>
            <person name="Bauer D."/>
            <person name="Andreopoulos W."/>
            <person name="Pangilinan J."/>
            <person name="LaButti K."/>
            <person name="Riley R."/>
            <person name="Lipzen A."/>
            <person name="Clum A."/>
            <person name="Drula E."/>
            <person name="Henrissat B."/>
            <person name="Kohler A."/>
            <person name="Grigoriev I.V."/>
            <person name="Martin F.M."/>
            <person name="Hacquard S."/>
        </authorList>
    </citation>
    <scope>NUCLEOTIDE SEQUENCE</scope>
    <source>
        <strain evidence="2">MPI-CAGE-CH-0235</strain>
    </source>
</reference>
<organism evidence="2 3">
    <name type="scientific">Stachybotrys elegans</name>
    <dbReference type="NCBI Taxonomy" id="80388"/>
    <lineage>
        <taxon>Eukaryota</taxon>
        <taxon>Fungi</taxon>
        <taxon>Dikarya</taxon>
        <taxon>Ascomycota</taxon>
        <taxon>Pezizomycotina</taxon>
        <taxon>Sordariomycetes</taxon>
        <taxon>Hypocreomycetidae</taxon>
        <taxon>Hypocreales</taxon>
        <taxon>Stachybotryaceae</taxon>
        <taxon>Stachybotrys</taxon>
    </lineage>
</organism>
<dbReference type="Proteomes" id="UP000813444">
    <property type="component" value="Unassembled WGS sequence"/>
</dbReference>
<sequence>MAPTSVKRPHPFAFAALTAILALAYDSMFVQFARNGYLEYLVSVLGDDGTVKYIPGTTDPIRRHYLGIPIIDNFLTMANVFFVHTVDGSDPASSLFTFQLAAQIIPIMAILFLEESRVGAGLARRIFCGAVLWGLAMQARGFGLVINVYAMLMLALPRPASLQDMVLLSDPAYFDGIIPAFFLGYIVLCGLMAYRFESGDALQIANAVWQGFPLHMGAWLSLFYYLKKHTSIGLSMAKSSKEATGAALDHVYGFALTAGAVGQCTTYLVILVASVAPDVFPAGVADSLTAEKVLLPPPPHTTDKMESPAAAILHNLMYDELCGALALTVYALTTMHQVGLSALSVERLGGMALDWVTYGPVGAVAKALKQRDEYILAKI</sequence>
<keyword evidence="1" id="KW-1133">Transmembrane helix</keyword>
<protein>
    <submittedName>
        <fullName evidence="2">Uncharacterized protein</fullName>
    </submittedName>
</protein>